<protein>
    <recommendedName>
        <fullName evidence="3">GNAT family N-acetyltransferase</fullName>
    </recommendedName>
</protein>
<keyword evidence="2" id="KW-1185">Reference proteome</keyword>
<reference evidence="1 2" key="1">
    <citation type="submission" date="2023-11" db="EMBL/GenBank/DDBJ databases">
        <title>Unpublished Manusciprt.</title>
        <authorList>
            <person name="Saticioglu I.B."/>
            <person name="Ay H."/>
            <person name="Ajmi N."/>
            <person name="Altun S."/>
            <person name="Duman M."/>
        </authorList>
    </citation>
    <scope>NUCLEOTIDE SEQUENCE [LARGE SCALE GENOMIC DNA]</scope>
    <source>
        <strain evidence="1 2">Fl-318</strain>
    </source>
</reference>
<evidence type="ECO:0008006" key="3">
    <source>
        <dbReference type="Google" id="ProtNLM"/>
    </source>
</evidence>
<organism evidence="1 2">
    <name type="scientific">Flavobacterium cupriresistens</name>
    <dbReference type="NCBI Taxonomy" id="2893885"/>
    <lineage>
        <taxon>Bacteria</taxon>
        <taxon>Pseudomonadati</taxon>
        <taxon>Bacteroidota</taxon>
        <taxon>Flavobacteriia</taxon>
        <taxon>Flavobacteriales</taxon>
        <taxon>Flavobacteriaceae</taxon>
        <taxon>Flavobacterium</taxon>
    </lineage>
</organism>
<sequence length="170" mass="19645">MNVRILRISKNELVDAKILNAKSTKLNLPSISDGWRFNFKKQAKEYNHEAYILVSDETPDIIEGCLIFEMKGKVEPYMAFIEVAPHNKDSIKRYERIAGCLIAFACRLSFIKANEPYKGYLVFDVLEENKEDEVKLMALYSIKYYALRYGETTMIIVPEGGEKLITEFLN</sequence>
<dbReference type="Proteomes" id="UP001273350">
    <property type="component" value="Unassembled WGS sequence"/>
</dbReference>
<evidence type="ECO:0000313" key="2">
    <source>
        <dbReference type="Proteomes" id="UP001273350"/>
    </source>
</evidence>
<accession>A0ABU4R9S2</accession>
<comment type="caution">
    <text evidence="1">The sequence shown here is derived from an EMBL/GenBank/DDBJ whole genome shotgun (WGS) entry which is preliminary data.</text>
</comment>
<dbReference type="RefSeq" id="WP_230004948.1">
    <property type="nucleotide sequence ID" value="NZ_CP087134.1"/>
</dbReference>
<gene>
    <name evidence="1" type="ORF">SGQ83_04455</name>
</gene>
<name>A0ABU4R9S2_9FLAO</name>
<proteinExistence type="predicted"/>
<evidence type="ECO:0000313" key="1">
    <source>
        <dbReference type="EMBL" id="MDX6188593.1"/>
    </source>
</evidence>
<dbReference type="EMBL" id="JAWXVI010000002">
    <property type="protein sequence ID" value="MDX6188593.1"/>
    <property type="molecule type" value="Genomic_DNA"/>
</dbReference>